<keyword evidence="1" id="KW-0732">Signal</keyword>
<feature type="signal peptide" evidence="1">
    <location>
        <begin position="1"/>
        <end position="19"/>
    </location>
</feature>
<dbReference type="InterPro" id="IPR000286">
    <property type="entry name" value="HDACs"/>
</dbReference>
<name>A0AB34JXT3_PRYPA</name>
<dbReference type="Pfam" id="PF00850">
    <property type="entry name" value="Hist_deacetyl"/>
    <property type="match status" value="1"/>
</dbReference>
<dbReference type="SUPFAM" id="SSF52768">
    <property type="entry name" value="Arginase/deacetylase"/>
    <property type="match status" value="1"/>
</dbReference>
<dbReference type="InterPro" id="IPR023801">
    <property type="entry name" value="His_deacetylse_dom"/>
</dbReference>
<dbReference type="GO" id="GO:0004407">
    <property type="term" value="F:histone deacetylase activity"/>
    <property type="evidence" value="ECO:0007669"/>
    <property type="project" value="TreeGrafter"/>
</dbReference>
<evidence type="ECO:0000259" key="2">
    <source>
        <dbReference type="Pfam" id="PF00850"/>
    </source>
</evidence>
<dbReference type="CDD" id="cd09992">
    <property type="entry name" value="HDAC_classII"/>
    <property type="match status" value="1"/>
</dbReference>
<feature type="domain" description="Histone deacetylase" evidence="2">
    <location>
        <begin position="39"/>
        <end position="315"/>
    </location>
</feature>
<dbReference type="AlphaFoldDB" id="A0AB34JXT3"/>
<protein>
    <recommendedName>
        <fullName evidence="2">Histone deacetylase domain-containing protein</fullName>
    </recommendedName>
</protein>
<dbReference type="PANTHER" id="PTHR10625:SF10">
    <property type="entry name" value="HISTONE DEACETYLASE HDAC1"/>
    <property type="match status" value="1"/>
</dbReference>
<evidence type="ECO:0000256" key="1">
    <source>
        <dbReference type="SAM" id="SignalP"/>
    </source>
</evidence>
<dbReference type="InterPro" id="IPR037138">
    <property type="entry name" value="His_deacetylse_dom_sf"/>
</dbReference>
<dbReference type="PRINTS" id="PR01270">
    <property type="entry name" value="HDASUPER"/>
</dbReference>
<dbReference type="Proteomes" id="UP001515480">
    <property type="component" value="Unassembled WGS sequence"/>
</dbReference>
<accession>A0AB34JXT3</accession>
<keyword evidence="4" id="KW-1185">Reference proteome</keyword>
<evidence type="ECO:0000313" key="4">
    <source>
        <dbReference type="Proteomes" id="UP001515480"/>
    </source>
</evidence>
<gene>
    <name evidence="3" type="ORF">AB1Y20_015214</name>
</gene>
<comment type="caution">
    <text evidence="3">The sequence shown here is derived from an EMBL/GenBank/DDBJ whole genome shotgun (WGS) entry which is preliminary data.</text>
</comment>
<organism evidence="3 4">
    <name type="scientific">Prymnesium parvum</name>
    <name type="common">Toxic golden alga</name>
    <dbReference type="NCBI Taxonomy" id="97485"/>
    <lineage>
        <taxon>Eukaryota</taxon>
        <taxon>Haptista</taxon>
        <taxon>Haptophyta</taxon>
        <taxon>Prymnesiophyceae</taxon>
        <taxon>Prymnesiales</taxon>
        <taxon>Prymnesiaceae</taxon>
        <taxon>Prymnesium</taxon>
    </lineage>
</organism>
<dbReference type="InterPro" id="IPR023696">
    <property type="entry name" value="Ureohydrolase_dom_sf"/>
</dbReference>
<dbReference type="GO" id="GO:0040029">
    <property type="term" value="P:epigenetic regulation of gene expression"/>
    <property type="evidence" value="ECO:0007669"/>
    <property type="project" value="TreeGrafter"/>
</dbReference>
<reference evidence="3 4" key="1">
    <citation type="journal article" date="2024" name="Science">
        <title>Giant polyketide synthase enzymes in the biosynthesis of giant marine polyether toxins.</title>
        <authorList>
            <person name="Fallon T.R."/>
            <person name="Shende V.V."/>
            <person name="Wierzbicki I.H."/>
            <person name="Pendleton A.L."/>
            <person name="Watervoot N.F."/>
            <person name="Auber R.P."/>
            <person name="Gonzalez D.J."/>
            <person name="Wisecaver J.H."/>
            <person name="Moore B.S."/>
        </authorList>
    </citation>
    <scope>NUCLEOTIDE SEQUENCE [LARGE SCALE GENOMIC DNA]</scope>
    <source>
        <strain evidence="3 4">12B1</strain>
    </source>
</reference>
<proteinExistence type="predicted"/>
<dbReference type="PANTHER" id="PTHR10625">
    <property type="entry name" value="HISTONE DEACETYLASE HDAC1-RELATED"/>
    <property type="match status" value="1"/>
</dbReference>
<dbReference type="EMBL" id="JBGBPQ010000003">
    <property type="protein sequence ID" value="KAL1526504.1"/>
    <property type="molecule type" value="Genomic_DNA"/>
</dbReference>
<dbReference type="Gene3D" id="3.40.800.20">
    <property type="entry name" value="Histone deacetylase domain"/>
    <property type="match status" value="1"/>
</dbReference>
<sequence length="335" mass="35920">MTFIAMPALLLALSSTALRLTVVEQTLHGRHRPPPGVRHVEVPERLIAAIQALRASPFSHRIEWARAIDSERTPEDAVTALKRVHTLDHLRTIQAMSQTGGGFDTDTYCAPGSWEAMLDGTRAWLHACSVASSGDGPTLALTRPAGHHATADTALGFGLVNFAAAAVAAELAAKPDSYVAILDWDVHHGNGVADIFKDDARVRYCSTHEAGAFPGTGMEEANRGPAGNLLHLPLPSGAGGDEYLKALREKALPFLLEQRPNLFVVCAGYDALEVDPLATMRLKPHHFGESVKVITEQFHFPPQKIMLGLEGGYNLCPDEGMPAALVHTCAALIAE</sequence>
<feature type="chain" id="PRO_5044232916" description="Histone deacetylase domain-containing protein" evidence="1">
    <location>
        <begin position="20"/>
        <end position="335"/>
    </location>
</feature>
<evidence type="ECO:0000313" key="3">
    <source>
        <dbReference type="EMBL" id="KAL1526504.1"/>
    </source>
</evidence>